<keyword evidence="4" id="KW-0548">Nucleotidyltransferase</keyword>
<feature type="coiled-coil region" evidence="6">
    <location>
        <begin position="635"/>
        <end position="662"/>
    </location>
</feature>
<dbReference type="InterPro" id="IPR007075">
    <property type="entry name" value="RNA_pol_Rpb1_6"/>
</dbReference>
<dbReference type="PANTHER" id="PTHR19376:SF37">
    <property type="entry name" value="DNA-DIRECTED RNA POLYMERASE II SUBUNIT RPB1"/>
    <property type="match status" value="1"/>
</dbReference>
<dbReference type="Pfam" id="PF04424">
    <property type="entry name" value="MINDY_DUB"/>
    <property type="match status" value="1"/>
</dbReference>
<dbReference type="InterPro" id="IPR007066">
    <property type="entry name" value="RNA_pol_Rpb1_3"/>
</dbReference>
<evidence type="ECO:0000256" key="2">
    <source>
        <dbReference type="ARBA" id="ARBA00022478"/>
    </source>
</evidence>
<accession>A0ABP0LWE6</accession>
<keyword evidence="10" id="KW-1185">Reference proteome</keyword>
<dbReference type="Pfam" id="PF00623">
    <property type="entry name" value="RNA_pol_Rpb1_2"/>
    <property type="match status" value="1"/>
</dbReference>
<dbReference type="SUPFAM" id="SSF64484">
    <property type="entry name" value="beta and beta-prime subunits of DNA dependent RNA-polymerase"/>
    <property type="match status" value="1"/>
</dbReference>
<keyword evidence="2" id="KW-0240">DNA-directed RNA polymerase</keyword>
<gene>
    <name evidence="9" type="ORF">CCMP2556_LOCUS22830</name>
</gene>
<evidence type="ECO:0000256" key="7">
    <source>
        <dbReference type="SAM" id="MobiDB-lite"/>
    </source>
</evidence>
<dbReference type="InterPro" id="IPR038593">
    <property type="entry name" value="RNA_pol_Rpb1_7_sf"/>
</dbReference>
<dbReference type="InterPro" id="IPR042102">
    <property type="entry name" value="RNA_pol_Rpb1_3_sf"/>
</dbReference>
<sequence length="1436" mass="160182">MLEEFAAKKESAEAAETCMPTEEGGTEATASSDGDVFQVRRIDFLGEEVPILLQNRNGPCALLAIANGLLLRGAWNLGQRETSISSRDLLGRLGFLCDELNFKAMQEDFTLAQKVRDVISSLPKLLDGLLVNCDFGACGSFEDSSSRGLFELFRLQLFHVWVDLEVHKVVPTWNDLMDLLANSAELRAEDRRAFSEEEEETLTKAALLEEWLEANRAQATQRGILELQKQVKTGDICVLFRNNHFCTVYKPGHNSPCPHCCMLLTDECFSDESSPVWETLVFGEGQFLDAQFCSMESEAEDAKSAWPRLDKRRDAPRVILDSGGRPPHRWAFRRKNTGIYNCNCGKYFSTLNGYIIRDDGSRVDLRWVNKDLRSQIELQYGWRVERHMVDGDYVIFNRQPSLHKMSMMGHRAKVMPFSTLRFNLAVTSPYNADFDGDEMNLHLAQSHETRAEIKHMMLNPRQVVSPQGNKPVMGVVQDSLLATAKYTKRDTYMEKDLVMNILMWLPVWDGQLPTPAILKPKPLWTGKQILSMLLPKTLSMKRDAAIATKNKKDEPDFAASDCKVLIVNGELLSGIICKKTIGSSSGSLLHLVWLDSGPEWCRNVLSYIQKMVNQWLTHNGFSCGVADIIANDQTLLNVEKTLKQAKNEVRNILADAQRGKLETQPGKTMYQSFEARVNQRLNAAREDAGNIGGSSLDERNNIISMVNAGSKGSPLNIAQIVACVGQQNVEGARIRYGFNDRTLPHFTKDDYGAEARGFVENSYLAGLTPQEVWMHAMGGREGVIDTACKTSETGYIQRRLVKSMETLKVAYDGTARNACNDIIQFLYGEDGMDGLWIEDQTLDIMTYDHKKLESSFQHKYREPDYGLDWLAPEVVRKIQEDVGLQKVLDDEWQRLKETKDQICKEVFPDGDVKQHIPINITRLLDRSRQRIHTEDGSSADDRYTPVEVVERVEKLLQELEVTRAIAEGDTIGREVEDNAKVILNAHLRCALASKKILQKEQLSKQSFDWLLGEVKQKFMKSLAHPGEVIGTLAAQSVGEPATQMTLNTFHFAGVGAKNVTLGVPRLKELINVAKKVKTPSLAVFLSGDLGQDQARAKDVQSMLEHTTLEKVTSFTQIFWDPDPEHTLVEEDKEWVSLYYELPDEDENPERCGPWLLRIQLSNKVMTDKKLTVREVGERILRDFMNDLDCIFTDDNAEELVLRIRLLKEADQVGAVGAQVLCAADVAPVTVAPAAVLDEMLGAAPTTVDPDAPPPPLPPGLFPPTVAPPAIVPNAPACASDLTSLIFTVTVIAKYIIWSTQYCSQPNEVSTICANYATGIVKSFATLAVYLSSTVFNCGNIQAVCSQTIAGAISGIIAAVQLTMIMEITCFDDVLCAYLAVRFVSALLHAAKNVDTAVMNCNLDDDEDDSRRRLLEAPMEVSLRGRGILPPSAYGLE</sequence>
<dbReference type="Gene3D" id="6.20.50.80">
    <property type="match status" value="1"/>
</dbReference>
<dbReference type="InterPro" id="IPR007081">
    <property type="entry name" value="RNA_pol_Rpb1_5"/>
</dbReference>
<dbReference type="InterPro" id="IPR007083">
    <property type="entry name" value="RNA_pol_Rpb1_4"/>
</dbReference>
<dbReference type="PANTHER" id="PTHR19376">
    <property type="entry name" value="DNA-DIRECTED RNA POLYMERASE"/>
    <property type="match status" value="1"/>
</dbReference>
<keyword evidence="6" id="KW-0175">Coiled coil</keyword>
<dbReference type="InterPro" id="IPR038120">
    <property type="entry name" value="Rpb1_funnel_sf"/>
</dbReference>
<evidence type="ECO:0000256" key="3">
    <source>
        <dbReference type="ARBA" id="ARBA00022679"/>
    </source>
</evidence>
<evidence type="ECO:0000256" key="5">
    <source>
        <dbReference type="ARBA" id="ARBA00023163"/>
    </source>
</evidence>
<dbReference type="Gene3D" id="1.10.274.100">
    <property type="entry name" value="RNA polymerase Rpb1, domain 3"/>
    <property type="match status" value="1"/>
</dbReference>
<keyword evidence="3" id="KW-0808">Transferase</keyword>
<dbReference type="Gene3D" id="2.40.40.20">
    <property type="match status" value="1"/>
</dbReference>
<dbReference type="InterPro" id="IPR006592">
    <property type="entry name" value="RNA_pol_N"/>
</dbReference>
<reference evidence="9 10" key="1">
    <citation type="submission" date="2024-02" db="EMBL/GenBank/DDBJ databases">
        <authorList>
            <person name="Chen Y."/>
            <person name="Shah S."/>
            <person name="Dougan E. K."/>
            <person name="Thang M."/>
            <person name="Chan C."/>
        </authorList>
    </citation>
    <scope>NUCLEOTIDE SEQUENCE [LARGE SCALE GENOMIC DNA]</scope>
</reference>
<protein>
    <recommendedName>
        <fullName evidence="1">DNA-directed RNA polymerase</fullName>
        <ecNumber evidence="1">2.7.7.6</ecNumber>
    </recommendedName>
</protein>
<keyword evidence="5" id="KW-0804">Transcription</keyword>
<dbReference type="Pfam" id="PF04998">
    <property type="entry name" value="RNA_pol_Rpb1_5"/>
    <property type="match status" value="1"/>
</dbReference>
<dbReference type="EC" id="2.7.7.6" evidence="1"/>
<dbReference type="Pfam" id="PF04992">
    <property type="entry name" value="RNA_pol_Rpb1_6"/>
    <property type="match status" value="1"/>
</dbReference>
<dbReference type="SMART" id="SM00663">
    <property type="entry name" value="RPOLA_N"/>
    <property type="match status" value="1"/>
</dbReference>
<evidence type="ECO:0000313" key="10">
    <source>
        <dbReference type="Proteomes" id="UP001642484"/>
    </source>
</evidence>
<dbReference type="Pfam" id="PF05000">
    <property type="entry name" value="RNA_pol_Rpb1_4"/>
    <property type="match status" value="1"/>
</dbReference>
<feature type="domain" description="RNA polymerase N-terminal" evidence="8">
    <location>
        <begin position="210"/>
        <end position="487"/>
    </location>
</feature>
<dbReference type="Pfam" id="PF04983">
    <property type="entry name" value="RNA_pol_Rpb1_3"/>
    <property type="match status" value="1"/>
</dbReference>
<evidence type="ECO:0000259" key="8">
    <source>
        <dbReference type="SMART" id="SM00663"/>
    </source>
</evidence>
<dbReference type="InterPro" id="IPR033979">
    <property type="entry name" value="MINDY_domain"/>
</dbReference>
<feature type="region of interest" description="Disordered" evidence="7">
    <location>
        <begin position="7"/>
        <end position="31"/>
    </location>
</feature>
<dbReference type="Gene3D" id="6.10.250.2940">
    <property type="match status" value="1"/>
</dbReference>
<proteinExistence type="predicted"/>
<evidence type="ECO:0000256" key="4">
    <source>
        <dbReference type="ARBA" id="ARBA00022695"/>
    </source>
</evidence>
<dbReference type="Gene3D" id="3.30.1360.140">
    <property type="match status" value="1"/>
</dbReference>
<evidence type="ECO:0000256" key="6">
    <source>
        <dbReference type="SAM" id="Coils"/>
    </source>
</evidence>
<dbReference type="EMBL" id="CAXAMN010014335">
    <property type="protein sequence ID" value="CAK9043041.1"/>
    <property type="molecule type" value="Genomic_DNA"/>
</dbReference>
<dbReference type="InterPro" id="IPR000722">
    <property type="entry name" value="RNA_pol_asu"/>
</dbReference>
<organism evidence="9 10">
    <name type="scientific">Durusdinium trenchii</name>
    <dbReference type="NCBI Taxonomy" id="1381693"/>
    <lineage>
        <taxon>Eukaryota</taxon>
        <taxon>Sar</taxon>
        <taxon>Alveolata</taxon>
        <taxon>Dinophyceae</taxon>
        <taxon>Suessiales</taxon>
        <taxon>Symbiodiniaceae</taxon>
        <taxon>Durusdinium</taxon>
    </lineage>
</organism>
<comment type="caution">
    <text evidence="9">The sequence shown here is derived from an EMBL/GenBank/DDBJ whole genome shotgun (WGS) entry which is preliminary data.</text>
</comment>
<dbReference type="Proteomes" id="UP001642484">
    <property type="component" value="Unassembled WGS sequence"/>
</dbReference>
<evidence type="ECO:0000256" key="1">
    <source>
        <dbReference type="ARBA" id="ARBA00012418"/>
    </source>
</evidence>
<evidence type="ECO:0000313" key="9">
    <source>
        <dbReference type="EMBL" id="CAK9043041.1"/>
    </source>
</evidence>
<dbReference type="Gene3D" id="1.10.132.30">
    <property type="match status" value="1"/>
</dbReference>
<name>A0ABP0LWE6_9DINO</name>
<dbReference type="InterPro" id="IPR045867">
    <property type="entry name" value="DNA-dir_RpoC_beta_prime"/>
</dbReference>